<keyword evidence="2" id="KW-1185">Reference proteome</keyword>
<dbReference type="EMBL" id="JAMYWD010000001">
    <property type="protein sequence ID" value="KAJ4981085.1"/>
    <property type="molecule type" value="Genomic_DNA"/>
</dbReference>
<dbReference type="AlphaFoldDB" id="A0A9Q0R2K9"/>
<organism evidence="1 2">
    <name type="scientific">Protea cynaroides</name>
    <dbReference type="NCBI Taxonomy" id="273540"/>
    <lineage>
        <taxon>Eukaryota</taxon>
        <taxon>Viridiplantae</taxon>
        <taxon>Streptophyta</taxon>
        <taxon>Embryophyta</taxon>
        <taxon>Tracheophyta</taxon>
        <taxon>Spermatophyta</taxon>
        <taxon>Magnoliopsida</taxon>
        <taxon>Proteales</taxon>
        <taxon>Proteaceae</taxon>
        <taxon>Protea</taxon>
    </lineage>
</organism>
<evidence type="ECO:0000313" key="2">
    <source>
        <dbReference type="Proteomes" id="UP001141806"/>
    </source>
</evidence>
<name>A0A9Q0R2K9_9MAGN</name>
<protein>
    <submittedName>
        <fullName evidence="1">Uncharacterized protein</fullName>
    </submittedName>
</protein>
<gene>
    <name evidence="1" type="ORF">NE237_031922</name>
</gene>
<proteinExistence type="predicted"/>
<sequence>MARKVVSSDEKMQQSEESLRKVILVIDLARKVVQLLEHYAGHSDGWLRVGGFYMVSSSDMPVNVLDLYCSSSECDKIISFATTTVKEERDLKLRKMDFSNETTFQLSQIQQCHDTGLNF</sequence>
<accession>A0A9Q0R2K9</accession>
<evidence type="ECO:0000313" key="1">
    <source>
        <dbReference type="EMBL" id="KAJ4981085.1"/>
    </source>
</evidence>
<reference evidence="1" key="1">
    <citation type="journal article" date="2023" name="Plant J.">
        <title>The genome of the king protea, Protea cynaroides.</title>
        <authorList>
            <person name="Chang J."/>
            <person name="Duong T.A."/>
            <person name="Schoeman C."/>
            <person name="Ma X."/>
            <person name="Roodt D."/>
            <person name="Barker N."/>
            <person name="Li Z."/>
            <person name="Van de Peer Y."/>
            <person name="Mizrachi E."/>
        </authorList>
    </citation>
    <scope>NUCLEOTIDE SEQUENCE</scope>
    <source>
        <tissue evidence="1">Young leaves</tissue>
    </source>
</reference>
<comment type="caution">
    <text evidence="1">The sequence shown here is derived from an EMBL/GenBank/DDBJ whole genome shotgun (WGS) entry which is preliminary data.</text>
</comment>
<dbReference type="Proteomes" id="UP001141806">
    <property type="component" value="Unassembled WGS sequence"/>
</dbReference>